<comment type="cofactor">
    <cofactor evidence="1">
        <name>Mn(2+)</name>
        <dbReference type="ChEBI" id="CHEBI:29035"/>
    </cofactor>
</comment>
<evidence type="ECO:0000313" key="11">
    <source>
        <dbReference type="Proteomes" id="UP000033546"/>
    </source>
</evidence>
<dbReference type="NCBIfam" id="TIGR00633">
    <property type="entry name" value="xth"/>
    <property type="match status" value="1"/>
</dbReference>
<dbReference type="PANTHER" id="PTHR43250">
    <property type="entry name" value="EXODEOXYRIBONUCLEASE III"/>
    <property type="match status" value="1"/>
</dbReference>
<dbReference type="PROSITE" id="PS51435">
    <property type="entry name" value="AP_NUCLEASE_F1_4"/>
    <property type="match status" value="1"/>
</dbReference>
<gene>
    <name evidence="10" type="primary">xth</name>
    <name evidence="10" type="ORF">EMUCRT_0175</name>
</gene>
<feature type="binding site" evidence="7">
    <location>
        <position position="270"/>
    </location>
    <ligand>
        <name>Mg(2+)</name>
        <dbReference type="ChEBI" id="CHEBI:18420"/>
        <label>1</label>
    </ligand>
</feature>
<keyword evidence="4 10" id="KW-0378">Hydrolase</keyword>
<protein>
    <submittedName>
        <fullName evidence="10">Exodeoxyribonuclease III</fullName>
        <ecNumber evidence="10">3.1.11.2</ecNumber>
    </submittedName>
</protein>
<evidence type="ECO:0000313" key="10">
    <source>
        <dbReference type="EMBL" id="KJV65989.1"/>
    </source>
</evidence>
<dbReference type="GO" id="GO:0008311">
    <property type="term" value="F:double-stranded DNA 3'-5' DNA exonuclease activity"/>
    <property type="evidence" value="ECO:0007669"/>
    <property type="project" value="UniProtKB-EC"/>
</dbReference>
<feature type="site" description="Transition state stabilizer" evidence="8">
    <location>
        <position position="171"/>
    </location>
</feature>
<evidence type="ECO:0000256" key="6">
    <source>
        <dbReference type="PIRSR" id="PIRSR604808-1"/>
    </source>
</evidence>
<accession>A0A0F3NGG1</accession>
<evidence type="ECO:0000256" key="4">
    <source>
        <dbReference type="ARBA" id="ARBA00022801"/>
    </source>
</evidence>
<dbReference type="NCBIfam" id="TIGR00195">
    <property type="entry name" value="exoDNase_III"/>
    <property type="match status" value="1"/>
</dbReference>
<sequence>MNLKIATWNVNSVRKRLDHLCSWLVEYDIDIALLQEIKCTNELFPFFNVESLGYRCYVHGQKARNGVAIITRYPIIGELVTSIFFSDYESSLCYKLSSEGFIYNYRESRYLECVILCNNVKVRVASIYVPNGQSIDSDAFQYKLGFFDQLREHMFSLLTQEDILILGGDYNVCPYPIDVYSPEVMDGRLCFHKSEREKFRSILNLGFTDAFRILNEYEQKFTWWNYKAGAWQANKGLRIDHLLLSPQAADKLLSCVIHDKLRSLDTPSDHAPVVCNIDLSS</sequence>
<dbReference type="Gene3D" id="3.60.10.10">
    <property type="entry name" value="Endonuclease/exonuclease/phosphatase"/>
    <property type="match status" value="1"/>
</dbReference>
<dbReference type="GO" id="GO:0046872">
    <property type="term" value="F:metal ion binding"/>
    <property type="evidence" value="ECO:0007669"/>
    <property type="project" value="UniProtKB-KW"/>
</dbReference>
<dbReference type="GO" id="GO:0006281">
    <property type="term" value="P:DNA repair"/>
    <property type="evidence" value="ECO:0007669"/>
    <property type="project" value="InterPro"/>
</dbReference>
<dbReference type="GO" id="GO:0003677">
    <property type="term" value="F:DNA binding"/>
    <property type="evidence" value="ECO:0007669"/>
    <property type="project" value="InterPro"/>
</dbReference>
<evidence type="ECO:0000256" key="5">
    <source>
        <dbReference type="ARBA" id="ARBA00022842"/>
    </source>
</evidence>
<keyword evidence="5 7" id="KW-0460">Magnesium</keyword>
<dbReference type="GO" id="GO:0004519">
    <property type="term" value="F:endonuclease activity"/>
    <property type="evidence" value="ECO:0007669"/>
    <property type="project" value="InterPro"/>
</dbReference>
<dbReference type="EMBL" id="LANU01000001">
    <property type="protein sequence ID" value="KJV65989.1"/>
    <property type="molecule type" value="Genomic_DNA"/>
</dbReference>
<keyword evidence="7" id="KW-0464">Manganese</keyword>
<dbReference type="PROSITE" id="PS00728">
    <property type="entry name" value="AP_NUCLEASE_F1_3"/>
    <property type="match status" value="1"/>
</dbReference>
<feature type="active site" description="Proton acceptor" evidence="6">
    <location>
        <position position="270"/>
    </location>
</feature>
<comment type="caution">
    <text evidence="10">The sequence shown here is derived from an EMBL/GenBank/DDBJ whole genome shotgun (WGS) entry which is preliminary data.</text>
</comment>
<dbReference type="PANTHER" id="PTHR43250:SF2">
    <property type="entry name" value="EXODEOXYRIBONUCLEASE III"/>
    <property type="match status" value="1"/>
</dbReference>
<dbReference type="Proteomes" id="UP000033546">
    <property type="component" value="Unassembled WGS sequence"/>
</dbReference>
<dbReference type="CDD" id="cd09086">
    <property type="entry name" value="ExoIII-like_AP-endo"/>
    <property type="match status" value="1"/>
</dbReference>
<dbReference type="InterPro" id="IPR005135">
    <property type="entry name" value="Endo/exonuclease/phosphatase"/>
</dbReference>
<dbReference type="InterPro" id="IPR004808">
    <property type="entry name" value="AP_endonuc_1"/>
</dbReference>
<comment type="cofactor">
    <cofactor evidence="7">
        <name>Mg(2+)</name>
        <dbReference type="ChEBI" id="CHEBI:18420"/>
    </cofactor>
    <cofactor evidence="7">
        <name>Mn(2+)</name>
        <dbReference type="ChEBI" id="CHEBI:29035"/>
    </cofactor>
    <text evidence="7">Probably binds two magnesium or manganese ions per subunit.</text>
</comment>
<feature type="binding site" evidence="7">
    <location>
        <position position="269"/>
    </location>
    <ligand>
        <name>Mg(2+)</name>
        <dbReference type="ChEBI" id="CHEBI:18420"/>
        <label>1</label>
    </ligand>
</feature>
<dbReference type="AlphaFoldDB" id="A0A0F3NGG1"/>
<feature type="binding site" evidence="7">
    <location>
        <position position="169"/>
    </location>
    <ligand>
        <name>Mg(2+)</name>
        <dbReference type="ChEBI" id="CHEBI:18420"/>
        <label>1</label>
    </ligand>
</feature>
<reference evidence="10 11" key="1">
    <citation type="submission" date="2015-02" db="EMBL/GenBank/DDBJ databases">
        <title>Genome Sequencing of Rickettsiales.</title>
        <authorList>
            <person name="Daugherty S.C."/>
            <person name="Su Q."/>
            <person name="Abolude K."/>
            <person name="Beier-Sexton M."/>
            <person name="Carlyon J.A."/>
            <person name="Carter R."/>
            <person name="Day N.P."/>
            <person name="Dumler S.J."/>
            <person name="Dyachenko V."/>
            <person name="Godinez A."/>
            <person name="Kurtti T.J."/>
            <person name="Lichay M."/>
            <person name="Mullins K.E."/>
            <person name="Ott S."/>
            <person name="Pappas-Brown V."/>
            <person name="Paris D.H."/>
            <person name="Patel P."/>
            <person name="Richards A.L."/>
            <person name="Sadzewicz L."/>
            <person name="Sears K."/>
            <person name="Seidman D."/>
            <person name="Sengamalay N."/>
            <person name="Stenos J."/>
            <person name="Tallon L.J."/>
            <person name="Vincent G."/>
            <person name="Fraser C.M."/>
            <person name="Munderloh U."/>
            <person name="Dunning-Hotopp J.C."/>
        </authorList>
    </citation>
    <scope>NUCLEOTIDE SEQUENCE [LARGE SCALE GENOMIC DNA]</scope>
    <source>
        <strain evidence="10 11">EmCRT</strain>
    </source>
</reference>
<dbReference type="InterPro" id="IPR036691">
    <property type="entry name" value="Endo/exonu/phosph_ase_sf"/>
</dbReference>
<keyword evidence="3 7" id="KW-0479">Metal-binding</keyword>
<dbReference type="EC" id="3.1.11.2" evidence="10"/>
<comment type="similarity">
    <text evidence="2">Belongs to the DNA repair enzymes AP/ExoA family.</text>
</comment>
<feature type="site" description="Interaction with DNA substrate" evidence="8">
    <location>
        <position position="270"/>
    </location>
</feature>
<feature type="binding site" evidence="7">
    <location>
        <position position="171"/>
    </location>
    <ligand>
        <name>Mg(2+)</name>
        <dbReference type="ChEBI" id="CHEBI:18420"/>
        <label>1</label>
    </ligand>
</feature>
<evidence type="ECO:0000256" key="1">
    <source>
        <dbReference type="ARBA" id="ARBA00001936"/>
    </source>
</evidence>
<feature type="binding site" evidence="7">
    <location>
        <position position="9"/>
    </location>
    <ligand>
        <name>Mg(2+)</name>
        <dbReference type="ChEBI" id="CHEBI:18420"/>
        <label>1</label>
    </ligand>
</feature>
<feature type="domain" description="Endonuclease/exonuclease/phosphatase" evidence="9">
    <location>
        <begin position="6"/>
        <end position="270"/>
    </location>
</feature>
<evidence type="ECO:0000256" key="3">
    <source>
        <dbReference type="ARBA" id="ARBA00022723"/>
    </source>
</evidence>
<proteinExistence type="inferred from homology"/>
<dbReference type="RefSeq" id="WP_045804571.1">
    <property type="nucleotide sequence ID" value="NZ_LANU01000001.1"/>
</dbReference>
<evidence type="ECO:0000256" key="7">
    <source>
        <dbReference type="PIRSR" id="PIRSR604808-2"/>
    </source>
</evidence>
<dbReference type="SUPFAM" id="SSF56219">
    <property type="entry name" value="DNase I-like"/>
    <property type="match status" value="1"/>
</dbReference>
<evidence type="ECO:0000259" key="9">
    <source>
        <dbReference type="Pfam" id="PF03372"/>
    </source>
</evidence>
<evidence type="ECO:0000256" key="2">
    <source>
        <dbReference type="ARBA" id="ARBA00007092"/>
    </source>
</evidence>
<name>A0A0F3NGG1_9RICK</name>
<feature type="active site" description="Proton donor/acceptor" evidence="6">
    <location>
        <position position="169"/>
    </location>
</feature>
<dbReference type="InterPro" id="IPR020848">
    <property type="entry name" value="AP_endonuclease_F1_CS"/>
</dbReference>
<feature type="site" description="Important for catalytic activity" evidence="8">
    <location>
        <position position="240"/>
    </location>
</feature>
<dbReference type="PATRIC" id="fig|1359167.3.peg.171"/>
<dbReference type="Pfam" id="PF03372">
    <property type="entry name" value="Exo_endo_phos"/>
    <property type="match status" value="1"/>
</dbReference>
<evidence type="ECO:0000256" key="8">
    <source>
        <dbReference type="PIRSR" id="PIRSR604808-3"/>
    </source>
</evidence>
<feature type="active site" evidence="6">
    <location>
        <position position="128"/>
    </location>
</feature>
<dbReference type="InterPro" id="IPR037493">
    <property type="entry name" value="ExoIII-like"/>
</dbReference>
<organism evidence="10 11">
    <name type="scientific">Ehrlichia cf. muris str. EmCRT</name>
    <dbReference type="NCBI Taxonomy" id="1359167"/>
    <lineage>
        <taxon>Bacteria</taxon>
        <taxon>Pseudomonadati</taxon>
        <taxon>Pseudomonadota</taxon>
        <taxon>Alphaproteobacteria</taxon>
        <taxon>Rickettsiales</taxon>
        <taxon>Anaplasmataceae</taxon>
        <taxon>Ehrlichia</taxon>
    </lineage>
</organism>
<feature type="binding site" evidence="7">
    <location>
        <position position="36"/>
    </location>
    <ligand>
        <name>Mg(2+)</name>
        <dbReference type="ChEBI" id="CHEBI:18420"/>
        <label>1</label>
    </ligand>
</feature>